<name>A0A0F9GHH7_9ZZZZ</name>
<comment type="caution">
    <text evidence="1">The sequence shown here is derived from an EMBL/GenBank/DDBJ whole genome shotgun (WGS) entry which is preliminary data.</text>
</comment>
<dbReference type="AlphaFoldDB" id="A0A0F9GHH7"/>
<gene>
    <name evidence="1" type="ORF">LCGC14_1908910</name>
</gene>
<evidence type="ECO:0008006" key="2">
    <source>
        <dbReference type="Google" id="ProtNLM"/>
    </source>
</evidence>
<accession>A0A0F9GHH7</accession>
<organism evidence="1">
    <name type="scientific">marine sediment metagenome</name>
    <dbReference type="NCBI Taxonomy" id="412755"/>
    <lineage>
        <taxon>unclassified sequences</taxon>
        <taxon>metagenomes</taxon>
        <taxon>ecological metagenomes</taxon>
    </lineage>
</organism>
<protein>
    <recommendedName>
        <fullName evidence="2">GIY-YIG domain-containing protein</fullName>
    </recommendedName>
</protein>
<dbReference type="EMBL" id="LAZR01020127">
    <property type="protein sequence ID" value="KKL90016.1"/>
    <property type="molecule type" value="Genomic_DNA"/>
</dbReference>
<sequence>MNLKIKIGKYQFDGPFNFLKGVQNTSGVYVVLCGKGSKNQVLGLGESEMMRRAIHTSKEIKCWKNNCKGYPKFAFLVCNKAERVKIAAELRAEFNPPCGD</sequence>
<reference evidence="1" key="1">
    <citation type="journal article" date="2015" name="Nature">
        <title>Complex archaea that bridge the gap between prokaryotes and eukaryotes.</title>
        <authorList>
            <person name="Spang A."/>
            <person name="Saw J.H."/>
            <person name="Jorgensen S.L."/>
            <person name="Zaremba-Niedzwiedzka K."/>
            <person name="Martijn J."/>
            <person name="Lind A.E."/>
            <person name="van Eijk R."/>
            <person name="Schleper C."/>
            <person name="Guy L."/>
            <person name="Ettema T.J."/>
        </authorList>
    </citation>
    <scope>NUCLEOTIDE SEQUENCE</scope>
</reference>
<proteinExistence type="predicted"/>
<evidence type="ECO:0000313" key="1">
    <source>
        <dbReference type="EMBL" id="KKL90016.1"/>
    </source>
</evidence>